<accession>A0A395J3W0</accession>
<dbReference type="PANTHER" id="PTHR13878:SF91">
    <property type="entry name" value="FAD BINDING DOMAIN PROTEIN (AFU_ORTHOLOGUE AFUA_6G12070)-RELATED"/>
    <property type="match status" value="1"/>
</dbReference>
<proteinExistence type="inferred from homology"/>
<name>A0A395J3W0_9HELO</name>
<keyword evidence="2" id="KW-0560">Oxidoreductase</keyword>
<dbReference type="EMBL" id="QKRW01000004">
    <property type="protein sequence ID" value="RAL67215.1"/>
    <property type="molecule type" value="Genomic_DNA"/>
</dbReference>
<dbReference type="Gene3D" id="3.40.462.20">
    <property type="match status" value="1"/>
</dbReference>
<organism evidence="4 5">
    <name type="scientific">Monilinia fructigena</name>
    <dbReference type="NCBI Taxonomy" id="38457"/>
    <lineage>
        <taxon>Eukaryota</taxon>
        <taxon>Fungi</taxon>
        <taxon>Dikarya</taxon>
        <taxon>Ascomycota</taxon>
        <taxon>Pezizomycotina</taxon>
        <taxon>Leotiomycetes</taxon>
        <taxon>Helotiales</taxon>
        <taxon>Sclerotiniaceae</taxon>
        <taxon>Monilinia</taxon>
    </lineage>
</organism>
<comment type="similarity">
    <text evidence="1">Belongs to the oxygen-dependent FAD-linked oxidoreductase family.</text>
</comment>
<protein>
    <recommendedName>
        <fullName evidence="3">FAD-binding PCMH-type domain-containing protein</fullName>
    </recommendedName>
</protein>
<dbReference type="GO" id="GO:0071949">
    <property type="term" value="F:FAD binding"/>
    <property type="evidence" value="ECO:0007669"/>
    <property type="project" value="InterPro"/>
</dbReference>
<dbReference type="Gene3D" id="3.30.465.10">
    <property type="match status" value="2"/>
</dbReference>
<evidence type="ECO:0000256" key="1">
    <source>
        <dbReference type="ARBA" id="ARBA00005466"/>
    </source>
</evidence>
<gene>
    <name evidence="4" type="ORF">DID88_007990</name>
</gene>
<dbReference type="Proteomes" id="UP000249056">
    <property type="component" value="Unassembled WGS sequence"/>
</dbReference>
<dbReference type="GO" id="GO:0016491">
    <property type="term" value="F:oxidoreductase activity"/>
    <property type="evidence" value="ECO:0007669"/>
    <property type="project" value="UniProtKB-KW"/>
</dbReference>
<evidence type="ECO:0000313" key="5">
    <source>
        <dbReference type="Proteomes" id="UP000249056"/>
    </source>
</evidence>
<comment type="caution">
    <text evidence="4">The sequence shown here is derived from an EMBL/GenBank/DDBJ whole genome shotgun (WGS) entry which is preliminary data.</text>
</comment>
<dbReference type="OrthoDB" id="9983560at2759"/>
<evidence type="ECO:0000256" key="2">
    <source>
        <dbReference type="ARBA" id="ARBA00023002"/>
    </source>
</evidence>
<feature type="domain" description="FAD-binding PCMH-type" evidence="3">
    <location>
        <begin position="272"/>
        <end position="435"/>
    </location>
</feature>
<dbReference type="Gene3D" id="3.40.50.1820">
    <property type="entry name" value="alpha/beta hydrolase"/>
    <property type="match status" value="1"/>
</dbReference>
<evidence type="ECO:0000313" key="4">
    <source>
        <dbReference type="EMBL" id="RAL67215.1"/>
    </source>
</evidence>
<dbReference type="Pfam" id="PF08031">
    <property type="entry name" value="BBE"/>
    <property type="match status" value="1"/>
</dbReference>
<dbReference type="InterPro" id="IPR006094">
    <property type="entry name" value="Oxid_FAD_bind_N"/>
</dbReference>
<dbReference type="Pfam" id="PF01565">
    <property type="entry name" value="FAD_binding_4"/>
    <property type="match status" value="1"/>
</dbReference>
<dbReference type="PANTHER" id="PTHR13878">
    <property type="entry name" value="GULONOLACTONE OXIDASE"/>
    <property type="match status" value="1"/>
</dbReference>
<dbReference type="InterPro" id="IPR016166">
    <property type="entry name" value="FAD-bd_PCMH"/>
</dbReference>
<dbReference type="PROSITE" id="PS51387">
    <property type="entry name" value="FAD_PCMH"/>
    <property type="match status" value="1"/>
</dbReference>
<dbReference type="AlphaFoldDB" id="A0A395J3W0"/>
<dbReference type="InterPro" id="IPR029058">
    <property type="entry name" value="AB_hydrolase_fold"/>
</dbReference>
<sequence length="679" mass="73745">MSFFLGHLSGGFTATASAIPELQAKSRKERGLYGVSFSQKDGSPPVVPPYCKFHKHGFHGVASAVEGAKYFFNGLDEAQAKHYESTLTASPVFQTFLHNDAYSALPSTYLVTEDDLALPAAYQEGMVALQNLRPEVNIGIVKCLSGHSPHLTWIEGCRVINAASLPRRTQPEAPGYENQAICCCLPGYDCWPAPEVWAHFNQSLGGKLIATKPLASSCHLDPFETYNEENCAIIQAKWSLAETHLKTSSSIMSPFFANYSCDPFSPRASQCIIGTYVQYAVDASGASDYKKTIEFAIKHNIRLTIRNTGHDYYGKATGAGAIAIWTQHLKSIEILTYKSNYYTGKAIKVGLVIVGGNDGTVGLAGGYTQGGGHGQLVSRYGLAADQVLEWKVVTANGDLIVASPVKNQDLYWALSGGGGGTYGVVLSMTSRAHPDEQTAAANLTSLTLSVWLMTNSSFAMTPASGIGLTSSVLNEIMRPTIMKLEENHVNYTYFVGDFPTFLDAFKAMNPPNPVNNIQIGGRFIPRSLVESSNGSQNLMNAVRDISNKVGAISGIALNASQKEGHIANSAHPQWRQVLFDAVVGTYWSNNDPELNISNQDLVTYDVVPQIEKLVPGGGAYLSEGDFREPKWQQVFYGDNYESLRSIKQKYDPHGLFYALTAVGSDSWVVSENGSLCKIR</sequence>
<dbReference type="InterPro" id="IPR016169">
    <property type="entry name" value="FAD-bd_PCMH_sub2"/>
</dbReference>
<evidence type="ECO:0000259" key="3">
    <source>
        <dbReference type="PROSITE" id="PS51387"/>
    </source>
</evidence>
<dbReference type="SUPFAM" id="SSF56176">
    <property type="entry name" value="FAD-binding/transporter-associated domain-like"/>
    <property type="match status" value="1"/>
</dbReference>
<dbReference type="InterPro" id="IPR012951">
    <property type="entry name" value="BBE"/>
</dbReference>
<dbReference type="InterPro" id="IPR050432">
    <property type="entry name" value="FAD-linked_Oxidoreductases_BP"/>
</dbReference>
<reference evidence="4 5" key="1">
    <citation type="submission" date="2018-06" db="EMBL/GenBank/DDBJ databases">
        <title>Genome Sequence of the Brown Rot Fungal Pathogen Monilinia fructigena.</title>
        <authorList>
            <person name="Landi L."/>
            <person name="De Miccolis Angelini R.M."/>
            <person name="Pollastro S."/>
            <person name="Abate D."/>
            <person name="Faretra F."/>
            <person name="Romanazzi G."/>
        </authorList>
    </citation>
    <scope>NUCLEOTIDE SEQUENCE [LARGE SCALE GENOMIC DNA]</scope>
    <source>
        <strain evidence="4 5">Mfrg269</strain>
    </source>
</reference>
<dbReference type="InterPro" id="IPR036318">
    <property type="entry name" value="FAD-bd_PCMH-like_sf"/>
</dbReference>
<keyword evidence="5" id="KW-1185">Reference proteome</keyword>